<dbReference type="AlphaFoldDB" id="A0AA38C8H1"/>
<evidence type="ECO:0000313" key="2">
    <source>
        <dbReference type="Proteomes" id="UP000824469"/>
    </source>
</evidence>
<reference evidence="1 2" key="1">
    <citation type="journal article" date="2021" name="Nat. Plants">
        <title>The Taxus genome provides insights into paclitaxel biosynthesis.</title>
        <authorList>
            <person name="Xiong X."/>
            <person name="Gou J."/>
            <person name="Liao Q."/>
            <person name="Li Y."/>
            <person name="Zhou Q."/>
            <person name="Bi G."/>
            <person name="Li C."/>
            <person name="Du R."/>
            <person name="Wang X."/>
            <person name="Sun T."/>
            <person name="Guo L."/>
            <person name="Liang H."/>
            <person name="Lu P."/>
            <person name="Wu Y."/>
            <person name="Zhang Z."/>
            <person name="Ro D.K."/>
            <person name="Shang Y."/>
            <person name="Huang S."/>
            <person name="Yan J."/>
        </authorList>
    </citation>
    <scope>NUCLEOTIDE SEQUENCE [LARGE SCALE GENOMIC DNA]</scope>
    <source>
        <strain evidence="1">Ta-2019</strain>
    </source>
</reference>
<accession>A0AA38C8H1</accession>
<name>A0AA38C8H1_TAXCH</name>
<feature type="non-terminal residue" evidence="1">
    <location>
        <position position="50"/>
    </location>
</feature>
<proteinExistence type="predicted"/>
<dbReference type="EMBL" id="JAHRHJ020003210">
    <property type="protein sequence ID" value="KAH9292252.1"/>
    <property type="molecule type" value="Genomic_DNA"/>
</dbReference>
<feature type="non-terminal residue" evidence="1">
    <location>
        <position position="1"/>
    </location>
</feature>
<keyword evidence="2" id="KW-1185">Reference proteome</keyword>
<comment type="caution">
    <text evidence="1">The sequence shown here is derived from an EMBL/GenBank/DDBJ whole genome shotgun (WGS) entry which is preliminary data.</text>
</comment>
<dbReference type="Proteomes" id="UP000824469">
    <property type="component" value="Unassembled WGS sequence"/>
</dbReference>
<gene>
    <name evidence="1" type="ORF">KI387_042569</name>
</gene>
<organism evidence="1 2">
    <name type="scientific">Taxus chinensis</name>
    <name type="common">Chinese yew</name>
    <name type="synonym">Taxus wallichiana var. chinensis</name>
    <dbReference type="NCBI Taxonomy" id="29808"/>
    <lineage>
        <taxon>Eukaryota</taxon>
        <taxon>Viridiplantae</taxon>
        <taxon>Streptophyta</taxon>
        <taxon>Embryophyta</taxon>
        <taxon>Tracheophyta</taxon>
        <taxon>Spermatophyta</taxon>
        <taxon>Pinopsida</taxon>
        <taxon>Pinidae</taxon>
        <taxon>Conifers II</taxon>
        <taxon>Cupressales</taxon>
        <taxon>Taxaceae</taxon>
        <taxon>Taxus</taxon>
    </lineage>
</organism>
<evidence type="ECO:0000313" key="1">
    <source>
        <dbReference type="EMBL" id="KAH9292252.1"/>
    </source>
</evidence>
<sequence>NAGRYHFDGISPTIEHYIYIVDLHLQETQKFIDKMPSKPDSTVWGCFLSV</sequence>
<protein>
    <submittedName>
        <fullName evidence="1">Uncharacterized protein</fullName>
    </submittedName>
</protein>